<dbReference type="Proteomes" id="UP000832034">
    <property type="component" value="Chromosome"/>
</dbReference>
<keyword evidence="2" id="KW-0732">Signal</keyword>
<keyword evidence="5" id="KW-1185">Reference proteome</keyword>
<dbReference type="SMART" id="SM00257">
    <property type="entry name" value="LysM"/>
    <property type="match status" value="1"/>
</dbReference>
<feature type="compositionally biased region" description="Basic and acidic residues" evidence="1">
    <location>
        <begin position="380"/>
        <end position="392"/>
    </location>
</feature>
<evidence type="ECO:0000256" key="2">
    <source>
        <dbReference type="SAM" id="SignalP"/>
    </source>
</evidence>
<dbReference type="RefSeq" id="WP_019959261.1">
    <property type="nucleotide sequence ID" value="NZ_CP091512.1"/>
</dbReference>
<dbReference type="PANTHER" id="PTHR34700">
    <property type="entry name" value="POTASSIUM BINDING PROTEIN KBP"/>
    <property type="match status" value="1"/>
</dbReference>
<dbReference type="InterPro" id="IPR036779">
    <property type="entry name" value="LysM_dom_sf"/>
</dbReference>
<evidence type="ECO:0000256" key="1">
    <source>
        <dbReference type="SAM" id="MobiDB-lite"/>
    </source>
</evidence>
<gene>
    <name evidence="4" type="ORF">LVJ81_11765</name>
</gene>
<evidence type="ECO:0000313" key="5">
    <source>
        <dbReference type="Proteomes" id="UP000832034"/>
    </source>
</evidence>
<evidence type="ECO:0000313" key="4">
    <source>
        <dbReference type="EMBL" id="UOO92272.1"/>
    </source>
</evidence>
<reference evidence="4" key="1">
    <citation type="submission" date="2021-12" db="EMBL/GenBank/DDBJ databases">
        <authorList>
            <person name="Veyrier F.J."/>
        </authorList>
    </citation>
    <scope>NUCLEOTIDE SEQUENCE</scope>
    <source>
        <strain evidence="4">SAG 1488-6</strain>
    </source>
</reference>
<feature type="chain" id="PRO_5045660985" evidence="2">
    <location>
        <begin position="23"/>
        <end position="421"/>
    </location>
</feature>
<dbReference type="InterPro" id="IPR052196">
    <property type="entry name" value="Bact_Kbp"/>
</dbReference>
<dbReference type="CDD" id="cd00118">
    <property type="entry name" value="LysM"/>
    <property type="match status" value="1"/>
</dbReference>
<evidence type="ECO:0000259" key="3">
    <source>
        <dbReference type="PROSITE" id="PS51782"/>
    </source>
</evidence>
<protein>
    <submittedName>
        <fullName evidence="4">LysM peptidoglycan-binding domain-containing protein</fullName>
    </submittedName>
</protein>
<dbReference type="InterPro" id="IPR018392">
    <property type="entry name" value="LysM"/>
</dbReference>
<feature type="signal peptide" evidence="2">
    <location>
        <begin position="1"/>
        <end position="22"/>
    </location>
</feature>
<dbReference type="PROSITE" id="PS51782">
    <property type="entry name" value="LYSM"/>
    <property type="match status" value="1"/>
</dbReference>
<reference evidence="4" key="2">
    <citation type="journal article" date="2022" name="Res Sq">
        <title>Evolution of multicellular longitudinally dividing oral cavity symbionts (Neisseriaceae).</title>
        <authorList>
            <person name="Nyongesa S."/>
            <person name="Weber P."/>
            <person name="Bernet E."/>
            <person name="Pullido F."/>
            <person name="Nieckarz M."/>
            <person name="Delaby M."/>
            <person name="Nieves C."/>
            <person name="Viehboeck T."/>
            <person name="Krause N."/>
            <person name="Rivera-Millot A."/>
            <person name="Nakamura A."/>
            <person name="Vischer N."/>
            <person name="VanNieuwenhze M."/>
            <person name="Brun Y."/>
            <person name="Cava F."/>
            <person name="Bulgheresi S."/>
            <person name="Veyrier F."/>
        </authorList>
    </citation>
    <scope>NUCLEOTIDE SEQUENCE</scope>
    <source>
        <strain evidence="4">SAG 1488-6</strain>
    </source>
</reference>
<proteinExistence type="predicted"/>
<organism evidence="4 5">
    <name type="scientific">Vitreoscilla stercoraria</name>
    <dbReference type="NCBI Taxonomy" id="61"/>
    <lineage>
        <taxon>Bacteria</taxon>
        <taxon>Pseudomonadati</taxon>
        <taxon>Pseudomonadota</taxon>
        <taxon>Betaproteobacteria</taxon>
        <taxon>Neisseriales</taxon>
        <taxon>Neisseriaceae</taxon>
        <taxon>Vitreoscilla</taxon>
    </lineage>
</organism>
<dbReference type="Gene3D" id="3.10.350.10">
    <property type="entry name" value="LysM domain"/>
    <property type="match status" value="1"/>
</dbReference>
<accession>A0ABY4E952</accession>
<name>A0ABY4E952_VITST</name>
<dbReference type="SUPFAM" id="SSF54106">
    <property type="entry name" value="LysM domain"/>
    <property type="match status" value="1"/>
</dbReference>
<dbReference type="Pfam" id="PF01476">
    <property type="entry name" value="LysM"/>
    <property type="match status" value="1"/>
</dbReference>
<feature type="region of interest" description="Disordered" evidence="1">
    <location>
        <begin position="380"/>
        <end position="413"/>
    </location>
</feature>
<feature type="domain" description="LysM" evidence="3">
    <location>
        <begin position="33"/>
        <end position="82"/>
    </location>
</feature>
<dbReference type="PANTHER" id="PTHR34700:SF4">
    <property type="entry name" value="PHAGE-LIKE ELEMENT PBSX PROTEIN XKDP"/>
    <property type="match status" value="1"/>
</dbReference>
<dbReference type="EMBL" id="CP091512">
    <property type="protein sequence ID" value="UOO92272.1"/>
    <property type="molecule type" value="Genomic_DNA"/>
</dbReference>
<sequence length="421" mass="47283">MQRTIITLLCTAGLAISTSSFAQTLKLRADAPARYTVKQGDTLWGISGRYLSNPWQWPKLWNANRTQLRSPHLIYPGQTLVLSYVNGQPVLGLEDSTKIPVIKIHPGVRTVSDGYGINTINMNLAQTFMQSPQIISTEEMKNAPHLIQGPDSRLIYSPGDRVYSYGLKEPGTYYSYRVNKDITDPDTKKFLGREIIITGKLETINFNPSAWSERDTVADNSRLNDDEYYTLKHPLLKIPTTTAQPMMIREIGSEILKGDYLMREPDFIKTGFQFMPHEPSVPVNAKVLSILDGVSEAAQFQTIAINQGLSQGIDPGTVISIYRKINTTKVERRGNDDGPRYGHISIPSEELALAMVYQANENISYALILSSLTNVSVGDTVREPGRDLDDFSNHSPHVPNEPQEPHYYEHGNYNRGDYIKY</sequence>